<name>A0ABT4A8S1_9BACT</name>
<protein>
    <submittedName>
        <fullName evidence="10">Glycosyltransferase family 39 protein</fullName>
        <ecNumber evidence="10">2.4.-.-</ecNumber>
    </submittedName>
</protein>
<evidence type="ECO:0000256" key="7">
    <source>
        <dbReference type="ARBA" id="ARBA00023136"/>
    </source>
</evidence>
<comment type="subcellular location">
    <subcellularLocation>
        <location evidence="1">Cell membrane</location>
        <topology evidence="1">Multi-pass membrane protein</topology>
    </subcellularLocation>
</comment>
<keyword evidence="7 8" id="KW-0472">Membrane</keyword>
<feature type="transmembrane region" description="Helical" evidence="8">
    <location>
        <begin position="253"/>
        <end position="270"/>
    </location>
</feature>
<feature type="transmembrane region" description="Helical" evidence="8">
    <location>
        <begin position="65"/>
        <end position="86"/>
    </location>
</feature>
<keyword evidence="2" id="KW-1003">Cell membrane</keyword>
<feature type="transmembrane region" description="Helical" evidence="8">
    <location>
        <begin position="106"/>
        <end position="131"/>
    </location>
</feature>
<evidence type="ECO:0000256" key="4">
    <source>
        <dbReference type="ARBA" id="ARBA00022679"/>
    </source>
</evidence>
<accession>A0ABT4A8S1</accession>
<sequence length="554" mass="63938">MKIRPLHFFIFWLVLNLVQAAFTELTSDEAYYWFYSRSLEWGYYDHPPFIALMVRIGYALFPNELGVRLVNVILNALSVLLLFRLVPRGEPRRDLLIYGMVLSLPLLNYLAFIIFPDGPLLFFFVLFLIGYKRFLEKEDLPAVLLIGCSTALMLYSKYHGVLVVGFTLLSNLRLLRSPRFWLSMVLALVLFLPHLGWQYAHQFPTFQFHLQGRTTSFTTRYLLEYLSQQLPAIGPGLIFVPFVYRTRDRFERALQLICIGTFGFFLFTALKAFVHFHWTSIALFPLLLLASRFYEAEQRKSLFQFLVLPLAFAVLVLRLYLMFRIFPVNHLNVDYYHGRRLWAEDIQGVAGDRPVLFGDNFRESSLYAFYSGHMGIALQSGERRRSQYELWNQEDSLQGREVVLVQDYPFAGSKELRTRMDKTVHYFIAPGFSSYYDIPVEAAFPPAVKSGDSVTVPITVSNPRNTALRFARAGFPQAPALFYVIRKDGREVHRGVLDVFPEDAVIPPGGQREFKASFQLPSLEEGAHTVSFGIRYEPLLDSYNSKAQAFRVGR</sequence>
<proteinExistence type="predicted"/>
<evidence type="ECO:0000256" key="5">
    <source>
        <dbReference type="ARBA" id="ARBA00022692"/>
    </source>
</evidence>
<keyword evidence="6 8" id="KW-1133">Transmembrane helix</keyword>
<feature type="transmembrane region" description="Helical" evidence="8">
    <location>
        <begin position="180"/>
        <end position="200"/>
    </location>
</feature>
<dbReference type="Pfam" id="PF13231">
    <property type="entry name" value="PMT_2"/>
    <property type="match status" value="1"/>
</dbReference>
<keyword evidence="3 10" id="KW-0328">Glycosyltransferase</keyword>
<evidence type="ECO:0000313" key="10">
    <source>
        <dbReference type="EMBL" id="MCY1077364.1"/>
    </source>
</evidence>
<dbReference type="Proteomes" id="UP001207654">
    <property type="component" value="Unassembled WGS sequence"/>
</dbReference>
<feature type="transmembrane region" description="Helical" evidence="8">
    <location>
        <begin position="225"/>
        <end position="244"/>
    </location>
</feature>
<evidence type="ECO:0000256" key="8">
    <source>
        <dbReference type="SAM" id="Phobius"/>
    </source>
</evidence>
<feature type="transmembrane region" description="Helical" evidence="8">
    <location>
        <begin position="301"/>
        <end position="323"/>
    </location>
</feature>
<dbReference type="GO" id="GO:0016757">
    <property type="term" value="F:glycosyltransferase activity"/>
    <property type="evidence" value="ECO:0007669"/>
    <property type="project" value="UniProtKB-KW"/>
</dbReference>
<evidence type="ECO:0000313" key="11">
    <source>
        <dbReference type="Proteomes" id="UP001207654"/>
    </source>
</evidence>
<evidence type="ECO:0000256" key="2">
    <source>
        <dbReference type="ARBA" id="ARBA00022475"/>
    </source>
</evidence>
<dbReference type="InterPro" id="IPR050297">
    <property type="entry name" value="LipidA_mod_glycosyltrf_83"/>
</dbReference>
<keyword evidence="11" id="KW-1185">Reference proteome</keyword>
<comment type="caution">
    <text evidence="10">The sequence shown here is derived from an EMBL/GenBank/DDBJ whole genome shotgun (WGS) entry which is preliminary data.</text>
</comment>
<dbReference type="EMBL" id="JAPNKA010000001">
    <property type="protein sequence ID" value="MCY1077364.1"/>
    <property type="molecule type" value="Genomic_DNA"/>
</dbReference>
<evidence type="ECO:0000256" key="3">
    <source>
        <dbReference type="ARBA" id="ARBA00022676"/>
    </source>
</evidence>
<dbReference type="RefSeq" id="WP_267536198.1">
    <property type="nucleotide sequence ID" value="NZ_JAPNKA010000001.1"/>
</dbReference>
<organism evidence="10 11">
    <name type="scientific">Archangium lansingense</name>
    <dbReference type="NCBI Taxonomy" id="2995310"/>
    <lineage>
        <taxon>Bacteria</taxon>
        <taxon>Pseudomonadati</taxon>
        <taxon>Myxococcota</taxon>
        <taxon>Myxococcia</taxon>
        <taxon>Myxococcales</taxon>
        <taxon>Cystobacterineae</taxon>
        <taxon>Archangiaceae</taxon>
        <taxon>Archangium</taxon>
    </lineage>
</organism>
<dbReference type="EC" id="2.4.-.-" evidence="10"/>
<feature type="domain" description="Glycosyltransferase RgtA/B/C/D-like" evidence="9">
    <location>
        <begin position="45"/>
        <end position="197"/>
    </location>
</feature>
<dbReference type="PANTHER" id="PTHR33908:SF11">
    <property type="entry name" value="MEMBRANE PROTEIN"/>
    <property type="match status" value="1"/>
</dbReference>
<reference evidence="10 11" key="1">
    <citation type="submission" date="2022-11" db="EMBL/GenBank/DDBJ databases">
        <title>Minimal conservation of predation-associated metabolite biosynthetic gene clusters underscores biosynthetic potential of Myxococcota including descriptions for ten novel species: Archangium lansinium sp. nov., Myxococcus landrumus sp. nov., Nannocystis bai.</title>
        <authorList>
            <person name="Ahearne A."/>
            <person name="Stevens C."/>
            <person name="Phillips K."/>
        </authorList>
    </citation>
    <scope>NUCLEOTIDE SEQUENCE [LARGE SCALE GENOMIC DNA]</scope>
    <source>
        <strain evidence="10 11">MIWBW</strain>
    </source>
</reference>
<evidence type="ECO:0000256" key="6">
    <source>
        <dbReference type="ARBA" id="ARBA00022989"/>
    </source>
</evidence>
<evidence type="ECO:0000256" key="1">
    <source>
        <dbReference type="ARBA" id="ARBA00004651"/>
    </source>
</evidence>
<keyword evidence="4 10" id="KW-0808">Transferase</keyword>
<feature type="transmembrane region" description="Helical" evidence="8">
    <location>
        <begin position="143"/>
        <end position="168"/>
    </location>
</feature>
<gene>
    <name evidence="10" type="ORF">OV287_23110</name>
</gene>
<dbReference type="PANTHER" id="PTHR33908">
    <property type="entry name" value="MANNOSYLTRANSFERASE YKCB-RELATED"/>
    <property type="match status" value="1"/>
</dbReference>
<evidence type="ECO:0000259" key="9">
    <source>
        <dbReference type="Pfam" id="PF13231"/>
    </source>
</evidence>
<dbReference type="InterPro" id="IPR038731">
    <property type="entry name" value="RgtA/B/C-like"/>
</dbReference>
<keyword evidence="5 8" id="KW-0812">Transmembrane</keyword>